<evidence type="ECO:0000313" key="2">
    <source>
        <dbReference type="Proteomes" id="UP000326532"/>
    </source>
</evidence>
<dbReference type="EMBL" id="ML734999">
    <property type="protein sequence ID" value="KAB8202812.1"/>
    <property type="molecule type" value="Genomic_DNA"/>
</dbReference>
<keyword evidence="2" id="KW-1185">Reference proteome</keyword>
<proteinExistence type="predicted"/>
<accession>A0A5N6DC45</accession>
<name>A0A5N6DC45_ASPPA</name>
<sequence length="93" mass="10954">MSEGYLYAIATILDPMSKLEKTRKEPWIDDDIDWYQEYRHVFEKVFDLYRLHNPGVKVGITAPSSLSGLAKAFYHISIRQKVNSRETFEELRT</sequence>
<evidence type="ECO:0000313" key="1">
    <source>
        <dbReference type="EMBL" id="KAB8202812.1"/>
    </source>
</evidence>
<protein>
    <submittedName>
        <fullName evidence="1">Uncharacterized protein</fullName>
    </submittedName>
</protein>
<dbReference type="Proteomes" id="UP000326532">
    <property type="component" value="Unassembled WGS sequence"/>
</dbReference>
<dbReference type="AlphaFoldDB" id="A0A5N6DC45"/>
<dbReference type="OMA" id="FYHISIR"/>
<gene>
    <name evidence="1" type="ORF">BDV34DRAFT_200382</name>
</gene>
<dbReference type="VEuPathDB" id="FungiDB:BDV34DRAFT_200382"/>
<organism evidence="1 2">
    <name type="scientific">Aspergillus parasiticus</name>
    <dbReference type="NCBI Taxonomy" id="5067"/>
    <lineage>
        <taxon>Eukaryota</taxon>
        <taxon>Fungi</taxon>
        <taxon>Dikarya</taxon>
        <taxon>Ascomycota</taxon>
        <taxon>Pezizomycotina</taxon>
        <taxon>Eurotiomycetes</taxon>
        <taxon>Eurotiomycetidae</taxon>
        <taxon>Eurotiales</taxon>
        <taxon>Aspergillaceae</taxon>
        <taxon>Aspergillus</taxon>
        <taxon>Aspergillus subgen. Circumdati</taxon>
    </lineage>
</organism>
<reference evidence="1 2" key="1">
    <citation type="submission" date="2019-04" db="EMBL/GenBank/DDBJ databases">
        <title>Fungal friends and foes A comparative genomics study of 23 Aspergillus species from section Flavi.</title>
        <authorList>
            <consortium name="DOE Joint Genome Institute"/>
            <person name="Kjaerbolling I."/>
            <person name="Vesth T.C."/>
            <person name="Frisvad J.C."/>
            <person name="Nybo J.L."/>
            <person name="Theobald S."/>
            <person name="Kildgaard S."/>
            <person name="Petersen T.I."/>
            <person name="Kuo A."/>
            <person name="Sato A."/>
            <person name="Lyhne E.K."/>
            <person name="Kogle M.E."/>
            <person name="Wiebenga A."/>
            <person name="Kun R.S."/>
            <person name="Lubbers R.J."/>
            <person name="Makela M.R."/>
            <person name="Barry K."/>
            <person name="Chovatia M."/>
            <person name="Clum A."/>
            <person name="Daum C."/>
            <person name="Haridas S."/>
            <person name="He G."/>
            <person name="LaButti K."/>
            <person name="Lipzen A."/>
            <person name="Mondo S."/>
            <person name="Pangilinan J."/>
            <person name="Riley R."/>
            <person name="Salamov A."/>
            <person name="Simmons B.A."/>
            <person name="Magnuson J.K."/>
            <person name="Henrissat B."/>
            <person name="Mortensen U.H."/>
            <person name="Larsen T.O."/>
            <person name="De vries R.P."/>
            <person name="Grigoriev I.V."/>
            <person name="Machida M."/>
            <person name="Baker S.E."/>
            <person name="Andersen M.R."/>
        </authorList>
    </citation>
    <scope>NUCLEOTIDE SEQUENCE [LARGE SCALE GENOMIC DNA]</scope>
    <source>
        <strain evidence="1 2">CBS 117618</strain>
    </source>
</reference>